<comment type="catalytic activity">
    <reaction evidence="6">
        <text>S-ubiquitinyl-[E2 ubiquitin-conjugating enzyme]-L-cysteine + [acceptor protein]-L-lysine = [E2 ubiquitin-conjugating enzyme]-L-cysteine + N(6)-ubiquitinyl-[acceptor protein]-L-lysine.</text>
        <dbReference type="EC" id="2.3.2.27"/>
    </reaction>
</comment>
<keyword evidence="11" id="KW-1185">Reference proteome</keyword>
<dbReference type="InterPro" id="IPR058642">
    <property type="entry name" value="BRE1A/B-like_dom"/>
</dbReference>
<dbReference type="GO" id="GO:0016567">
    <property type="term" value="P:protein ubiquitination"/>
    <property type="evidence" value="ECO:0007669"/>
    <property type="project" value="UniProtKB-UniRule"/>
</dbReference>
<reference evidence="10" key="2">
    <citation type="submission" date="2023-05" db="EMBL/GenBank/DDBJ databases">
        <authorList>
            <person name="Fouks B."/>
        </authorList>
    </citation>
    <scope>NUCLEOTIDE SEQUENCE</scope>
    <source>
        <strain evidence="10">Stay&amp;Tobe</strain>
        <tissue evidence="10">Testes</tissue>
    </source>
</reference>
<keyword evidence="6" id="KW-0808">Transferase</keyword>
<dbReference type="AlphaFoldDB" id="A0AAD8E2Q3"/>
<feature type="compositionally biased region" description="Basic and acidic residues" evidence="8">
    <location>
        <begin position="261"/>
        <end position="279"/>
    </location>
</feature>
<evidence type="ECO:0000256" key="7">
    <source>
        <dbReference type="SAM" id="Coils"/>
    </source>
</evidence>
<feature type="coiled-coil region" evidence="7">
    <location>
        <begin position="163"/>
        <end position="260"/>
    </location>
</feature>
<comment type="similarity">
    <text evidence="6">Belongs to the BRE1 family.</text>
</comment>
<keyword evidence="5 6" id="KW-0539">Nucleus</keyword>
<protein>
    <recommendedName>
        <fullName evidence="6">E3 ubiquitin protein ligase</fullName>
        <ecNumber evidence="6">2.3.2.27</ecNumber>
    </recommendedName>
</protein>
<feature type="coiled-coil region" evidence="7">
    <location>
        <begin position="1"/>
        <end position="118"/>
    </location>
</feature>
<feature type="non-terminal residue" evidence="10">
    <location>
        <position position="1"/>
    </location>
</feature>
<dbReference type="GO" id="GO:0061630">
    <property type="term" value="F:ubiquitin protein ligase activity"/>
    <property type="evidence" value="ECO:0007669"/>
    <property type="project" value="UniProtKB-EC"/>
</dbReference>
<organism evidence="10 11">
    <name type="scientific">Diploptera punctata</name>
    <name type="common">Pacific beetle cockroach</name>
    <dbReference type="NCBI Taxonomy" id="6984"/>
    <lineage>
        <taxon>Eukaryota</taxon>
        <taxon>Metazoa</taxon>
        <taxon>Ecdysozoa</taxon>
        <taxon>Arthropoda</taxon>
        <taxon>Hexapoda</taxon>
        <taxon>Insecta</taxon>
        <taxon>Pterygota</taxon>
        <taxon>Neoptera</taxon>
        <taxon>Polyneoptera</taxon>
        <taxon>Dictyoptera</taxon>
        <taxon>Blattodea</taxon>
        <taxon>Blaberoidea</taxon>
        <taxon>Blaberidae</taxon>
        <taxon>Diplopterinae</taxon>
        <taxon>Diploptera</taxon>
    </lineage>
</organism>
<evidence type="ECO:0000256" key="1">
    <source>
        <dbReference type="ARBA" id="ARBA00004123"/>
    </source>
</evidence>
<feature type="region of interest" description="Disordered" evidence="8">
    <location>
        <begin position="260"/>
        <end position="334"/>
    </location>
</feature>
<feature type="domain" description="BRE1A/B-like" evidence="9">
    <location>
        <begin position="144"/>
        <end position="251"/>
    </location>
</feature>
<evidence type="ECO:0000256" key="3">
    <source>
        <dbReference type="ARBA" id="ARBA00022771"/>
    </source>
</evidence>
<evidence type="ECO:0000313" key="10">
    <source>
        <dbReference type="EMBL" id="KAJ9575098.1"/>
    </source>
</evidence>
<name>A0AAD8E2Q3_DIPPU</name>
<dbReference type="EMBL" id="JASPKZ010010240">
    <property type="protein sequence ID" value="KAJ9575098.1"/>
    <property type="molecule type" value="Genomic_DNA"/>
</dbReference>
<dbReference type="Proteomes" id="UP001233999">
    <property type="component" value="Unassembled WGS sequence"/>
</dbReference>
<comment type="caution">
    <text evidence="10">The sequence shown here is derived from an EMBL/GenBank/DDBJ whole genome shotgun (WGS) entry which is preliminary data.</text>
</comment>
<evidence type="ECO:0000259" key="9">
    <source>
        <dbReference type="Pfam" id="PF26052"/>
    </source>
</evidence>
<dbReference type="GO" id="GO:0033503">
    <property type="term" value="C:HULC complex"/>
    <property type="evidence" value="ECO:0007669"/>
    <property type="project" value="TreeGrafter"/>
</dbReference>
<keyword evidence="2 6" id="KW-0479">Metal-binding</keyword>
<keyword evidence="6" id="KW-0156">Chromatin regulator</keyword>
<evidence type="ECO:0000256" key="8">
    <source>
        <dbReference type="SAM" id="MobiDB-lite"/>
    </source>
</evidence>
<evidence type="ECO:0000256" key="5">
    <source>
        <dbReference type="ARBA" id="ARBA00023242"/>
    </source>
</evidence>
<dbReference type="PANTHER" id="PTHR23163">
    <property type="entry name" value="RING FINGER PROTEIN-RELATED"/>
    <property type="match status" value="1"/>
</dbReference>
<keyword evidence="6 7" id="KW-0175">Coiled coil</keyword>
<gene>
    <name evidence="10" type="ORF">L9F63_007759</name>
</gene>
<dbReference type="GO" id="GO:0005634">
    <property type="term" value="C:nucleus"/>
    <property type="evidence" value="ECO:0007669"/>
    <property type="project" value="UniProtKB-SubCell"/>
</dbReference>
<sequence>MAELQDSLTGKETEAAELRNQIDDLQYELLKVQSRNDKLENHLAEAIEKLKTYQQIHGEDKGIVKPVVTTSVSQKKMEDLQKEVEELRELANNRLQELDKLHQQHRDSLKEVEKLKMDIRQLPESVIVETTEYKCLQSHNFRPARMPHLRHIEMMESEELMAQKKLRAEVIQLEDVLAQLRKEYEMLRIEFEQNLAANEQTGPINREMRHLITSLQNHNQQLKGEVHRYKRKYKDANAEIPKLKKELEELTARVGQQTVQEIKEGSLSESSCKEEETTTDKGVIQVKEEAGTCSSKETVEEEAEGEEGDRDADKDRQLTSPPIKKEKDIKREKDIKKEIKTEKDHREQHRAKEAKVAESELVRDLKAQLKKAVNDQKEMKLLLDMYKGVSKEQRDKVQLMAAEKKTRAELEDVRQQLKKMQENKREERKKLCDEDAMRKIKQLEEQAYQLQKQVASQKQVDGKWTSHSNYNLMRPFILHSEEEALLNEMEVTGQAFEDMQEQNSRLIQQLREKDDANFKLMTERIKSNQLHKLAREEKDVLKEQVGTLTTQVEATNVVVRKLEEKERILQNSLATVEKELAIRQQAMEMHKRKAIESAQSAADLKLHLEKYHAQMKEAQQVVAEKTTLQYRRHFVVI</sequence>
<evidence type="ECO:0000256" key="2">
    <source>
        <dbReference type="ARBA" id="ARBA00022723"/>
    </source>
</evidence>
<dbReference type="InterPro" id="IPR013956">
    <property type="entry name" value="E3_ubiquit_lig_Bre1"/>
</dbReference>
<feature type="coiled-coil region" evidence="7">
    <location>
        <begin position="362"/>
        <end position="460"/>
    </location>
</feature>
<comment type="pathway">
    <text evidence="6">Protein modification; protein ubiquitination.</text>
</comment>
<evidence type="ECO:0000256" key="4">
    <source>
        <dbReference type="ARBA" id="ARBA00022833"/>
    </source>
</evidence>
<keyword evidence="3 6" id="KW-0863">Zinc-finger</keyword>
<dbReference type="PANTHER" id="PTHR23163:SF0">
    <property type="entry name" value="E3 UBIQUITIN-PROTEIN LIGASE BRE1"/>
    <property type="match status" value="1"/>
</dbReference>
<evidence type="ECO:0000256" key="6">
    <source>
        <dbReference type="RuleBase" id="RU365038"/>
    </source>
</evidence>
<proteinExistence type="inferred from homology"/>
<feature type="coiled-coil region" evidence="7">
    <location>
        <begin position="559"/>
        <end position="621"/>
    </location>
</feature>
<dbReference type="Pfam" id="PF26052">
    <property type="entry name" value="BRE1B"/>
    <property type="match status" value="1"/>
</dbReference>
<accession>A0AAD8E2Q3</accession>
<comment type="subcellular location">
    <subcellularLocation>
        <location evidence="1 6">Nucleus</location>
    </subcellularLocation>
</comment>
<feature type="compositionally biased region" description="Acidic residues" evidence="8">
    <location>
        <begin position="299"/>
        <end position="310"/>
    </location>
</feature>
<keyword evidence="6" id="KW-0833">Ubl conjugation pathway</keyword>
<dbReference type="EC" id="2.3.2.27" evidence="6"/>
<reference evidence="10" key="1">
    <citation type="journal article" date="2023" name="IScience">
        <title>Live-bearing cockroach genome reveals convergent evolutionary mechanisms linked to viviparity in insects and beyond.</title>
        <authorList>
            <person name="Fouks B."/>
            <person name="Harrison M.C."/>
            <person name="Mikhailova A.A."/>
            <person name="Marchal E."/>
            <person name="English S."/>
            <person name="Carruthers M."/>
            <person name="Jennings E.C."/>
            <person name="Chiamaka E.L."/>
            <person name="Frigard R.A."/>
            <person name="Pippel M."/>
            <person name="Attardo G.M."/>
            <person name="Benoit J.B."/>
            <person name="Bornberg-Bauer E."/>
            <person name="Tobe S.S."/>
        </authorList>
    </citation>
    <scope>NUCLEOTIDE SEQUENCE</scope>
    <source>
        <strain evidence="10">Stay&amp;Tobe</strain>
    </source>
</reference>
<keyword evidence="4 6" id="KW-0862">Zinc</keyword>
<feature type="compositionally biased region" description="Basic and acidic residues" evidence="8">
    <location>
        <begin position="311"/>
        <end position="334"/>
    </location>
</feature>
<dbReference type="GO" id="GO:0006325">
    <property type="term" value="P:chromatin organization"/>
    <property type="evidence" value="ECO:0007669"/>
    <property type="project" value="UniProtKB-KW"/>
</dbReference>
<dbReference type="GO" id="GO:0008270">
    <property type="term" value="F:zinc ion binding"/>
    <property type="evidence" value="ECO:0007669"/>
    <property type="project" value="UniProtKB-KW"/>
</dbReference>
<evidence type="ECO:0000313" key="11">
    <source>
        <dbReference type="Proteomes" id="UP001233999"/>
    </source>
</evidence>